<dbReference type="SUPFAM" id="SSF158791">
    <property type="entry name" value="MgtE N-terminal domain-like"/>
    <property type="match status" value="2"/>
</dbReference>
<gene>
    <name evidence="3" type="ORF">GOQ27_15330</name>
</gene>
<reference evidence="3" key="1">
    <citation type="submission" date="2019-12" db="EMBL/GenBank/DDBJ databases">
        <title>Clostridiaceae gen. nov. sp. nov., isolated from sediment in Xinjiang, China.</title>
        <authorList>
            <person name="Zhang R."/>
        </authorList>
    </citation>
    <scope>NUCLEOTIDE SEQUENCE</scope>
    <source>
        <strain evidence="3">D2Q-11</strain>
    </source>
</reference>
<evidence type="ECO:0000313" key="3">
    <source>
        <dbReference type="EMBL" id="MBS4539846.1"/>
    </source>
</evidence>
<feature type="coiled-coil region" evidence="1">
    <location>
        <begin position="314"/>
        <end position="341"/>
    </location>
</feature>
<keyword evidence="1" id="KW-0175">Coiled coil</keyword>
<evidence type="ECO:0008006" key="5">
    <source>
        <dbReference type="Google" id="ProtNLM"/>
    </source>
</evidence>
<evidence type="ECO:0000256" key="1">
    <source>
        <dbReference type="SAM" id="Coils"/>
    </source>
</evidence>
<keyword evidence="4" id="KW-1185">Reference proteome</keyword>
<sequence>MGDEMKNEKISGIIKIILVIIIVFILIPIVTLTIFYKTNSEFKVEANKFLRNMPGSIGDYFNQYPTTAETKDKVLYISEHFSTIDPDSAADKLYIIKKDNSDLYFNIIQQMNKLSPDKTEIIIKKVRDIELRKDLLISVYDEITSTKENELQEDVKKIEGMDLLVAKNIILEYYNNENFKRINEIFDSISIDRAVDLLYYFDEDVYDYILNNIDNNKRIEISIKLTEKNLEMEKLIRQSEIYQVNNSTDSLKEIGNEDTYNFNQLSIVYLNLTTTKAAEILSQIEDKEFIESLFTEMRNIELLKDILDSRTVKIASEIEQIKEYNNKLQELVKIYQKMDSSVVASIIEKMFKEDAKLAVDLIGRMPKTKVAEIMNYVEADISNELSKKLTLE</sequence>
<name>A0A942UZG2_9FIRM</name>
<comment type="caution">
    <text evidence="3">The sequence shown here is derived from an EMBL/GenBank/DDBJ whole genome shotgun (WGS) entry which is preliminary data.</text>
</comment>
<dbReference type="EMBL" id="WSFT01000053">
    <property type="protein sequence ID" value="MBS4539846.1"/>
    <property type="molecule type" value="Genomic_DNA"/>
</dbReference>
<accession>A0A942UZG2</accession>
<organism evidence="3 4">
    <name type="scientific">Anaeromonas frigoriresistens</name>
    <dbReference type="NCBI Taxonomy" id="2683708"/>
    <lineage>
        <taxon>Bacteria</taxon>
        <taxon>Bacillati</taxon>
        <taxon>Bacillota</taxon>
        <taxon>Tissierellia</taxon>
        <taxon>Tissierellales</taxon>
        <taxon>Thermohalobacteraceae</taxon>
        <taxon>Anaeromonas</taxon>
    </lineage>
</organism>
<keyword evidence="2" id="KW-1133">Transmembrane helix</keyword>
<proteinExistence type="predicted"/>
<evidence type="ECO:0000256" key="2">
    <source>
        <dbReference type="SAM" id="Phobius"/>
    </source>
</evidence>
<keyword evidence="2" id="KW-0472">Membrane</keyword>
<dbReference type="AlphaFoldDB" id="A0A942UZG2"/>
<evidence type="ECO:0000313" key="4">
    <source>
        <dbReference type="Proteomes" id="UP000724672"/>
    </source>
</evidence>
<dbReference type="RefSeq" id="WP_203367757.1">
    <property type="nucleotide sequence ID" value="NZ_WSFT01000053.1"/>
</dbReference>
<feature type="transmembrane region" description="Helical" evidence="2">
    <location>
        <begin position="12"/>
        <end position="36"/>
    </location>
</feature>
<dbReference type="Proteomes" id="UP000724672">
    <property type="component" value="Unassembled WGS sequence"/>
</dbReference>
<protein>
    <recommendedName>
        <fullName evidence="5">MgtE intracellular N domain protein</fullName>
    </recommendedName>
</protein>
<keyword evidence="2" id="KW-0812">Transmembrane</keyword>